<keyword evidence="5" id="KW-0648">Protein biosynthesis</keyword>
<dbReference type="OrthoDB" id="3260045at2759"/>
<sequence length="193" mass="21109">MLRNGIKPTFRFSGCLRSPSLAATTTSPRATPKWKTYSTTAGPSAVPTPTKPYYVTTPIFYVNSVPHVGHLFSGVLADVLARYARLKDPNREVYFCTSTDEHGSKIQRAAEAKGVPPKPFCDGTSTRFEDLAKAAGLSHSRFIRTTEPVHSKAVEHLWSFLHADGYTKGPIAGGIPSQTRQNQLPLTTMCTKI</sequence>
<reference evidence="10" key="2">
    <citation type="submission" date="2015-01" db="EMBL/GenBank/DDBJ databases">
        <title>Evolutionary Origins and Diversification of the Mycorrhizal Mutualists.</title>
        <authorList>
            <consortium name="DOE Joint Genome Institute"/>
            <consortium name="Mycorrhizal Genomics Consortium"/>
            <person name="Kohler A."/>
            <person name="Kuo A."/>
            <person name="Nagy L.G."/>
            <person name="Floudas D."/>
            <person name="Copeland A."/>
            <person name="Barry K.W."/>
            <person name="Cichocki N."/>
            <person name="Veneault-Fourrey C."/>
            <person name="LaButti K."/>
            <person name="Lindquist E.A."/>
            <person name="Lipzen A."/>
            <person name="Lundell T."/>
            <person name="Morin E."/>
            <person name="Murat C."/>
            <person name="Riley R."/>
            <person name="Ohm R."/>
            <person name="Sun H."/>
            <person name="Tunlid A."/>
            <person name="Henrissat B."/>
            <person name="Grigoriev I.V."/>
            <person name="Hibbett D.S."/>
            <person name="Martin F."/>
        </authorList>
    </citation>
    <scope>NUCLEOTIDE SEQUENCE [LARGE SCALE GENOMIC DNA]</scope>
    <source>
        <strain evidence="10">MUT 4182</strain>
    </source>
</reference>
<evidence type="ECO:0000313" key="9">
    <source>
        <dbReference type="EMBL" id="KIO19400.1"/>
    </source>
</evidence>
<evidence type="ECO:0000259" key="8">
    <source>
        <dbReference type="Pfam" id="PF09334"/>
    </source>
</evidence>
<name>A0A0C3PWJ7_9AGAM</name>
<dbReference type="GO" id="GO:0005524">
    <property type="term" value="F:ATP binding"/>
    <property type="evidence" value="ECO:0007669"/>
    <property type="project" value="UniProtKB-KW"/>
</dbReference>
<evidence type="ECO:0000256" key="1">
    <source>
        <dbReference type="ARBA" id="ARBA00005594"/>
    </source>
</evidence>
<proteinExistence type="inferred from homology"/>
<dbReference type="InterPro" id="IPR014729">
    <property type="entry name" value="Rossmann-like_a/b/a_fold"/>
</dbReference>
<dbReference type="PRINTS" id="PR01041">
    <property type="entry name" value="TRNASYNTHMET"/>
</dbReference>
<comment type="similarity">
    <text evidence="1">Belongs to the class-I aminoacyl-tRNA synthetase family.</text>
</comment>
<evidence type="ECO:0000256" key="2">
    <source>
        <dbReference type="ARBA" id="ARBA00022598"/>
    </source>
</evidence>
<keyword evidence="6" id="KW-0030">Aminoacyl-tRNA synthetase</keyword>
<dbReference type="GO" id="GO:0006431">
    <property type="term" value="P:methionyl-tRNA aminoacylation"/>
    <property type="evidence" value="ECO:0007669"/>
    <property type="project" value="InterPro"/>
</dbReference>
<dbReference type="Pfam" id="PF09334">
    <property type="entry name" value="tRNA-synt_1g"/>
    <property type="match status" value="1"/>
</dbReference>
<organism evidence="9 10">
    <name type="scientific">Tulasnella calospora MUT 4182</name>
    <dbReference type="NCBI Taxonomy" id="1051891"/>
    <lineage>
        <taxon>Eukaryota</taxon>
        <taxon>Fungi</taxon>
        <taxon>Dikarya</taxon>
        <taxon>Basidiomycota</taxon>
        <taxon>Agaricomycotina</taxon>
        <taxon>Agaricomycetes</taxon>
        <taxon>Cantharellales</taxon>
        <taxon>Tulasnellaceae</taxon>
        <taxon>Tulasnella</taxon>
    </lineage>
</organism>
<dbReference type="HOGENOM" id="CLU_1468766_0_0_1"/>
<dbReference type="Gene3D" id="3.40.50.620">
    <property type="entry name" value="HUPs"/>
    <property type="match status" value="1"/>
</dbReference>
<feature type="domain" description="Methionyl/Leucyl tRNA synthetase" evidence="8">
    <location>
        <begin position="53"/>
        <end position="167"/>
    </location>
</feature>
<dbReference type="GO" id="GO:0004825">
    <property type="term" value="F:methionine-tRNA ligase activity"/>
    <property type="evidence" value="ECO:0007669"/>
    <property type="project" value="InterPro"/>
</dbReference>
<gene>
    <name evidence="9" type="ORF">M407DRAFT_30940</name>
</gene>
<dbReference type="EMBL" id="KN823223">
    <property type="protein sequence ID" value="KIO19400.1"/>
    <property type="molecule type" value="Genomic_DNA"/>
</dbReference>
<evidence type="ECO:0000313" key="10">
    <source>
        <dbReference type="Proteomes" id="UP000054248"/>
    </source>
</evidence>
<dbReference type="InterPro" id="IPR015413">
    <property type="entry name" value="Methionyl/Leucyl_tRNA_Synth"/>
</dbReference>
<evidence type="ECO:0000256" key="5">
    <source>
        <dbReference type="ARBA" id="ARBA00022917"/>
    </source>
</evidence>
<evidence type="ECO:0000256" key="7">
    <source>
        <dbReference type="SAM" id="MobiDB-lite"/>
    </source>
</evidence>
<dbReference type="AlphaFoldDB" id="A0A0C3PWJ7"/>
<dbReference type="PANTHER" id="PTHR43326:SF1">
    <property type="entry name" value="METHIONINE--TRNA LIGASE, MITOCHONDRIAL"/>
    <property type="match status" value="1"/>
</dbReference>
<dbReference type="InterPro" id="IPR033911">
    <property type="entry name" value="MetRS_core"/>
</dbReference>
<feature type="region of interest" description="Disordered" evidence="7">
    <location>
        <begin position="21"/>
        <end position="42"/>
    </location>
</feature>
<protein>
    <recommendedName>
        <fullName evidence="8">Methionyl/Leucyl tRNA synthetase domain-containing protein</fullName>
    </recommendedName>
</protein>
<evidence type="ECO:0000256" key="6">
    <source>
        <dbReference type="ARBA" id="ARBA00023146"/>
    </source>
</evidence>
<accession>A0A0C3PWJ7</accession>
<keyword evidence="4" id="KW-0067">ATP-binding</keyword>
<dbReference type="SUPFAM" id="SSF52374">
    <property type="entry name" value="Nucleotidylyl transferase"/>
    <property type="match status" value="1"/>
</dbReference>
<reference evidence="9 10" key="1">
    <citation type="submission" date="2014-04" db="EMBL/GenBank/DDBJ databases">
        <authorList>
            <consortium name="DOE Joint Genome Institute"/>
            <person name="Kuo A."/>
            <person name="Girlanda M."/>
            <person name="Perotto S."/>
            <person name="Kohler A."/>
            <person name="Nagy L.G."/>
            <person name="Floudas D."/>
            <person name="Copeland A."/>
            <person name="Barry K.W."/>
            <person name="Cichocki N."/>
            <person name="Veneault-Fourrey C."/>
            <person name="LaButti K."/>
            <person name="Lindquist E.A."/>
            <person name="Lipzen A."/>
            <person name="Lundell T."/>
            <person name="Morin E."/>
            <person name="Murat C."/>
            <person name="Sun H."/>
            <person name="Tunlid A."/>
            <person name="Henrissat B."/>
            <person name="Grigoriev I.V."/>
            <person name="Hibbett D.S."/>
            <person name="Martin F."/>
            <person name="Nordberg H.P."/>
            <person name="Cantor M.N."/>
            <person name="Hua S.X."/>
        </authorList>
    </citation>
    <scope>NUCLEOTIDE SEQUENCE [LARGE SCALE GENOMIC DNA]</scope>
    <source>
        <strain evidence="9 10">MUT 4182</strain>
    </source>
</reference>
<dbReference type="Proteomes" id="UP000054248">
    <property type="component" value="Unassembled WGS sequence"/>
</dbReference>
<keyword evidence="2" id="KW-0436">Ligase</keyword>
<evidence type="ECO:0000256" key="4">
    <source>
        <dbReference type="ARBA" id="ARBA00022840"/>
    </source>
</evidence>
<evidence type="ECO:0000256" key="3">
    <source>
        <dbReference type="ARBA" id="ARBA00022741"/>
    </source>
</evidence>
<keyword evidence="3" id="KW-0547">Nucleotide-binding</keyword>
<dbReference type="InterPro" id="IPR023457">
    <property type="entry name" value="Met-tRNA_synth_2"/>
</dbReference>
<dbReference type="STRING" id="1051891.A0A0C3PWJ7"/>
<dbReference type="PANTHER" id="PTHR43326">
    <property type="entry name" value="METHIONYL-TRNA SYNTHETASE"/>
    <property type="match status" value="1"/>
</dbReference>
<keyword evidence="10" id="KW-1185">Reference proteome</keyword>